<evidence type="ECO:0000313" key="5">
    <source>
        <dbReference type="Proteomes" id="UP001221142"/>
    </source>
</evidence>
<feature type="compositionally biased region" description="Low complexity" evidence="1">
    <location>
        <begin position="44"/>
        <end position="60"/>
    </location>
</feature>
<name>A0AAD7BNC5_9AGAR</name>
<sequence>MSPGAVVSFLTSVFPILAPPVSQFCGSHSDNPHCHDTNLSTTQTAAATGTPPGGVPPVVVQKPEAGVAPSQPQVGTPKPTSDPDATPSPSASTSTFASTSAPAPAPTPTSLSSSSDEPLAQQTPTPNLTTTNTITPVGTPSSSSSTNGTDTTTDGRNIHVKNRTSTTIAAVLVPILVVSLAIAGVLLYKRWRRARDRREWERTHEEIADAVRDAENGTPGPVFGLGASGFGREKERDREKGGDIDPLVAGRYTPSPAPSY</sequence>
<evidence type="ECO:0000256" key="2">
    <source>
        <dbReference type="SAM" id="Phobius"/>
    </source>
</evidence>
<feature type="region of interest" description="Disordered" evidence="1">
    <location>
        <begin position="35"/>
        <end position="158"/>
    </location>
</feature>
<protein>
    <recommendedName>
        <fullName evidence="6">Mid2 domain-containing protein</fullName>
    </recommendedName>
</protein>
<keyword evidence="2" id="KW-0812">Transmembrane</keyword>
<keyword evidence="2" id="KW-0472">Membrane</keyword>
<evidence type="ECO:0000313" key="4">
    <source>
        <dbReference type="EMBL" id="KAJ7625674.1"/>
    </source>
</evidence>
<feature type="compositionally biased region" description="Low complexity" evidence="1">
    <location>
        <begin position="76"/>
        <end position="116"/>
    </location>
</feature>
<evidence type="ECO:0000256" key="1">
    <source>
        <dbReference type="SAM" id="MobiDB-lite"/>
    </source>
</evidence>
<gene>
    <name evidence="4" type="ORF">FB45DRAFT_70541</name>
</gene>
<evidence type="ECO:0000256" key="3">
    <source>
        <dbReference type="SAM" id="SignalP"/>
    </source>
</evidence>
<feature type="compositionally biased region" description="Basic and acidic residues" evidence="1">
    <location>
        <begin position="231"/>
        <end position="243"/>
    </location>
</feature>
<feature type="signal peptide" evidence="3">
    <location>
        <begin position="1"/>
        <end position="23"/>
    </location>
</feature>
<feature type="transmembrane region" description="Helical" evidence="2">
    <location>
        <begin position="168"/>
        <end position="188"/>
    </location>
</feature>
<accession>A0AAD7BNC5</accession>
<feature type="chain" id="PRO_5041897377" description="Mid2 domain-containing protein" evidence="3">
    <location>
        <begin position="24"/>
        <end position="260"/>
    </location>
</feature>
<evidence type="ECO:0008006" key="6">
    <source>
        <dbReference type="Google" id="ProtNLM"/>
    </source>
</evidence>
<keyword evidence="5" id="KW-1185">Reference proteome</keyword>
<feature type="compositionally biased region" description="Low complexity" evidence="1">
    <location>
        <begin position="123"/>
        <end position="154"/>
    </location>
</feature>
<keyword evidence="3" id="KW-0732">Signal</keyword>
<comment type="caution">
    <text evidence="4">The sequence shown here is derived from an EMBL/GenBank/DDBJ whole genome shotgun (WGS) entry which is preliminary data.</text>
</comment>
<proteinExistence type="predicted"/>
<reference evidence="4" key="1">
    <citation type="submission" date="2023-03" db="EMBL/GenBank/DDBJ databases">
        <title>Massive genome expansion in bonnet fungi (Mycena s.s.) driven by repeated elements and novel gene families across ecological guilds.</title>
        <authorList>
            <consortium name="Lawrence Berkeley National Laboratory"/>
            <person name="Harder C.B."/>
            <person name="Miyauchi S."/>
            <person name="Viragh M."/>
            <person name="Kuo A."/>
            <person name="Thoen E."/>
            <person name="Andreopoulos B."/>
            <person name="Lu D."/>
            <person name="Skrede I."/>
            <person name="Drula E."/>
            <person name="Henrissat B."/>
            <person name="Morin E."/>
            <person name="Kohler A."/>
            <person name="Barry K."/>
            <person name="LaButti K."/>
            <person name="Morin E."/>
            <person name="Salamov A."/>
            <person name="Lipzen A."/>
            <person name="Mereny Z."/>
            <person name="Hegedus B."/>
            <person name="Baldrian P."/>
            <person name="Stursova M."/>
            <person name="Weitz H."/>
            <person name="Taylor A."/>
            <person name="Grigoriev I.V."/>
            <person name="Nagy L.G."/>
            <person name="Martin F."/>
            <person name="Kauserud H."/>
        </authorList>
    </citation>
    <scope>NUCLEOTIDE SEQUENCE</scope>
    <source>
        <strain evidence="4">9284</strain>
    </source>
</reference>
<organism evidence="4 5">
    <name type="scientific">Roridomyces roridus</name>
    <dbReference type="NCBI Taxonomy" id="1738132"/>
    <lineage>
        <taxon>Eukaryota</taxon>
        <taxon>Fungi</taxon>
        <taxon>Dikarya</taxon>
        <taxon>Basidiomycota</taxon>
        <taxon>Agaricomycotina</taxon>
        <taxon>Agaricomycetes</taxon>
        <taxon>Agaricomycetidae</taxon>
        <taxon>Agaricales</taxon>
        <taxon>Marasmiineae</taxon>
        <taxon>Mycenaceae</taxon>
        <taxon>Roridomyces</taxon>
    </lineage>
</organism>
<dbReference type="AlphaFoldDB" id="A0AAD7BNC5"/>
<keyword evidence="2" id="KW-1133">Transmembrane helix</keyword>
<feature type="region of interest" description="Disordered" evidence="1">
    <location>
        <begin position="214"/>
        <end position="260"/>
    </location>
</feature>
<dbReference type="Proteomes" id="UP001221142">
    <property type="component" value="Unassembled WGS sequence"/>
</dbReference>
<dbReference type="EMBL" id="JARKIF010000012">
    <property type="protein sequence ID" value="KAJ7625674.1"/>
    <property type="molecule type" value="Genomic_DNA"/>
</dbReference>